<dbReference type="PROSITE" id="PS50404">
    <property type="entry name" value="GST_NTER"/>
    <property type="match status" value="1"/>
</dbReference>
<dbReference type="InterPro" id="IPR036282">
    <property type="entry name" value="Glutathione-S-Trfase_C_sf"/>
</dbReference>
<dbReference type="GO" id="GO:0005737">
    <property type="term" value="C:cytoplasm"/>
    <property type="evidence" value="ECO:0007669"/>
    <property type="project" value="TreeGrafter"/>
</dbReference>
<evidence type="ECO:0008006" key="10">
    <source>
        <dbReference type="Google" id="ProtNLM"/>
    </source>
</evidence>
<dbReference type="Gene3D" id="1.20.1050.10">
    <property type="match status" value="1"/>
</dbReference>
<evidence type="ECO:0000256" key="2">
    <source>
        <dbReference type="ARBA" id="ARBA00022917"/>
    </source>
</evidence>
<dbReference type="SMART" id="SM01183">
    <property type="entry name" value="EF1G"/>
    <property type="match status" value="1"/>
</dbReference>
<name>A0A8S3ZNV7_9EUPU</name>
<dbReference type="SUPFAM" id="SSF47616">
    <property type="entry name" value="GST C-terminal domain-like"/>
    <property type="match status" value="1"/>
</dbReference>
<dbReference type="FunFam" id="3.30.70.1010:FF:000001">
    <property type="entry name" value="Elongation factor 1-gamma 1"/>
    <property type="match status" value="1"/>
</dbReference>
<dbReference type="InterPro" id="IPR040079">
    <property type="entry name" value="Glutathione_S-Trfase"/>
</dbReference>
<dbReference type="Gene3D" id="3.30.70.1010">
    <property type="entry name" value="Translation elongation factor EF1B, gamma chain, conserved domain"/>
    <property type="match status" value="1"/>
</dbReference>
<dbReference type="InterPro" id="IPR010987">
    <property type="entry name" value="Glutathione-S-Trfase_C-like"/>
</dbReference>
<dbReference type="Pfam" id="PF00647">
    <property type="entry name" value="EF1G"/>
    <property type="match status" value="1"/>
</dbReference>
<dbReference type="Gene3D" id="3.40.30.10">
    <property type="entry name" value="Glutaredoxin"/>
    <property type="match status" value="1"/>
</dbReference>
<dbReference type="EMBL" id="CAJHNH020003539">
    <property type="protein sequence ID" value="CAG5129518.1"/>
    <property type="molecule type" value="Genomic_DNA"/>
</dbReference>
<keyword evidence="1 3" id="KW-0251">Elongation factor</keyword>
<feature type="region of interest" description="Disordered" evidence="4">
    <location>
        <begin position="171"/>
        <end position="226"/>
    </location>
</feature>
<dbReference type="Proteomes" id="UP000678393">
    <property type="component" value="Unassembled WGS sequence"/>
</dbReference>
<dbReference type="InterPro" id="IPR004046">
    <property type="entry name" value="GST_C"/>
</dbReference>
<feature type="domain" description="GST N-terminal" evidence="6">
    <location>
        <begin position="1"/>
        <end position="30"/>
    </location>
</feature>
<gene>
    <name evidence="8" type="ORF">CUNI_LOCUS15076</name>
</gene>
<evidence type="ECO:0000313" key="9">
    <source>
        <dbReference type="Proteomes" id="UP000678393"/>
    </source>
</evidence>
<feature type="domain" description="EF-1-gamma C-terminal" evidence="5">
    <location>
        <begin position="218"/>
        <end position="377"/>
    </location>
</feature>
<evidence type="ECO:0000256" key="4">
    <source>
        <dbReference type="SAM" id="MobiDB-lite"/>
    </source>
</evidence>
<dbReference type="InterPro" id="IPR050802">
    <property type="entry name" value="EF-GSTs"/>
</dbReference>
<evidence type="ECO:0000259" key="6">
    <source>
        <dbReference type="PROSITE" id="PS50404"/>
    </source>
</evidence>
<dbReference type="PROSITE" id="PS50405">
    <property type="entry name" value="GST_CTER"/>
    <property type="match status" value="1"/>
</dbReference>
<dbReference type="GO" id="GO:0003746">
    <property type="term" value="F:translation elongation factor activity"/>
    <property type="evidence" value="ECO:0007669"/>
    <property type="project" value="UniProtKB-UniRule"/>
</dbReference>
<dbReference type="GO" id="GO:0005634">
    <property type="term" value="C:nucleus"/>
    <property type="evidence" value="ECO:0007669"/>
    <property type="project" value="TreeGrafter"/>
</dbReference>
<dbReference type="SUPFAM" id="SSF89942">
    <property type="entry name" value="eEF1-gamma domain"/>
    <property type="match status" value="1"/>
</dbReference>
<organism evidence="8 9">
    <name type="scientific">Candidula unifasciata</name>
    <dbReference type="NCBI Taxonomy" id="100452"/>
    <lineage>
        <taxon>Eukaryota</taxon>
        <taxon>Metazoa</taxon>
        <taxon>Spiralia</taxon>
        <taxon>Lophotrochozoa</taxon>
        <taxon>Mollusca</taxon>
        <taxon>Gastropoda</taxon>
        <taxon>Heterobranchia</taxon>
        <taxon>Euthyneura</taxon>
        <taxon>Panpulmonata</taxon>
        <taxon>Eupulmonata</taxon>
        <taxon>Stylommatophora</taxon>
        <taxon>Helicina</taxon>
        <taxon>Helicoidea</taxon>
        <taxon>Geomitridae</taxon>
        <taxon>Candidula</taxon>
    </lineage>
</organism>
<evidence type="ECO:0000259" key="5">
    <source>
        <dbReference type="PROSITE" id="PS50040"/>
    </source>
</evidence>
<dbReference type="InterPro" id="IPR004045">
    <property type="entry name" value="Glutathione_S-Trfase_N"/>
</dbReference>
<proteinExistence type="predicted"/>
<accession>A0A8S3ZNV7</accession>
<dbReference type="OrthoDB" id="249703at2759"/>
<dbReference type="PROSITE" id="PS50040">
    <property type="entry name" value="EF1G_C"/>
    <property type="match status" value="1"/>
</dbReference>
<protein>
    <recommendedName>
        <fullName evidence="10">Elongation factor-1 gamma</fullName>
    </recommendedName>
</protein>
<evidence type="ECO:0000256" key="1">
    <source>
        <dbReference type="ARBA" id="ARBA00022768"/>
    </source>
</evidence>
<feature type="compositionally biased region" description="Basic and acidic residues" evidence="4">
    <location>
        <begin position="191"/>
        <end position="204"/>
    </location>
</feature>
<dbReference type="PANTHER" id="PTHR43986:SF1">
    <property type="entry name" value="ELONGATION FACTOR 1-GAMMA"/>
    <property type="match status" value="1"/>
</dbReference>
<dbReference type="Pfam" id="PF00043">
    <property type="entry name" value="GST_C"/>
    <property type="match status" value="1"/>
</dbReference>
<evidence type="ECO:0000313" key="8">
    <source>
        <dbReference type="EMBL" id="CAG5129518.1"/>
    </source>
</evidence>
<comment type="caution">
    <text evidence="8">The sequence shown here is derived from an EMBL/GenBank/DDBJ whole genome shotgun (WGS) entry which is preliminary data.</text>
</comment>
<dbReference type="FunFam" id="1.20.1050.10:FF:000006">
    <property type="entry name" value="Elongation factor 1 gamma"/>
    <property type="match status" value="1"/>
</dbReference>
<feature type="domain" description="GST C-terminal" evidence="7">
    <location>
        <begin position="31"/>
        <end position="164"/>
    </location>
</feature>
<keyword evidence="9" id="KW-1185">Reference proteome</keyword>
<dbReference type="CDD" id="cd03181">
    <property type="entry name" value="GST_C_EF1Bgamma_like"/>
    <property type="match status" value="1"/>
</dbReference>
<dbReference type="PANTHER" id="PTHR43986">
    <property type="entry name" value="ELONGATION FACTOR 1-GAMMA"/>
    <property type="match status" value="1"/>
</dbReference>
<dbReference type="AlphaFoldDB" id="A0A8S3ZNV7"/>
<reference evidence="8" key="1">
    <citation type="submission" date="2021-04" db="EMBL/GenBank/DDBJ databases">
        <authorList>
            <consortium name="Molecular Ecology Group"/>
        </authorList>
    </citation>
    <scope>NUCLEOTIDE SEQUENCE</scope>
</reference>
<dbReference type="InterPro" id="IPR036433">
    <property type="entry name" value="EF1B_G_C_sf"/>
</dbReference>
<sequence length="377" mass="42822">VPAFEGKDGFVLSESNAIAYYVSNSQLHGANSKDAALIQQWISFSDNEILPASCTWIFPCLGITQFNKQETEKAKEQIKRVLTILNNHFLTRTFAVGERVTLADISLACNLQSLYELVLDPEFRKPFPNVNRWFVTVVNQPQFKAVLGEVILATQMATFDAKKYQEIHAGASAGAGDSKKKEKKPAQPPQPKKEKAAPAPKEAEPAAEEEEDEKPKESKDPFAALPKGTMNLDEFKRVYSNQDILTEAIPYFWKNFDPEVYSIWYCEYTENLQGKLSFMVSNLVEGMFQRLDKLRKNAFGSMVILGEAKNNSIAGLWFWRTQDLAFKLSPDWMIDYESYSWKKLDPNSEETKDLVKKFFLQEGDFGGKEVVDGKIFK</sequence>
<feature type="non-terminal residue" evidence="8">
    <location>
        <position position="1"/>
    </location>
</feature>
<dbReference type="InterPro" id="IPR001662">
    <property type="entry name" value="EF1B_G_C"/>
</dbReference>
<keyword evidence="2 3" id="KW-0648">Protein biosynthesis</keyword>
<evidence type="ECO:0000256" key="3">
    <source>
        <dbReference type="PROSITE-ProRule" id="PRU00519"/>
    </source>
</evidence>
<evidence type="ECO:0000259" key="7">
    <source>
        <dbReference type="PROSITE" id="PS50405"/>
    </source>
</evidence>
<dbReference type="SFLD" id="SFLDS00019">
    <property type="entry name" value="Glutathione_Transferase_(cytos"/>
    <property type="match status" value="1"/>
</dbReference>